<organism evidence="1 2">
    <name type="scientific">Laodelphax striatellus</name>
    <name type="common">Small brown planthopper</name>
    <name type="synonym">Delphax striatella</name>
    <dbReference type="NCBI Taxonomy" id="195883"/>
    <lineage>
        <taxon>Eukaryota</taxon>
        <taxon>Metazoa</taxon>
        <taxon>Ecdysozoa</taxon>
        <taxon>Arthropoda</taxon>
        <taxon>Hexapoda</taxon>
        <taxon>Insecta</taxon>
        <taxon>Pterygota</taxon>
        <taxon>Neoptera</taxon>
        <taxon>Paraneoptera</taxon>
        <taxon>Hemiptera</taxon>
        <taxon>Auchenorrhyncha</taxon>
        <taxon>Fulgoroidea</taxon>
        <taxon>Delphacidae</taxon>
        <taxon>Criomorphinae</taxon>
        <taxon>Laodelphax</taxon>
    </lineage>
</organism>
<proteinExistence type="predicted"/>
<protein>
    <submittedName>
        <fullName evidence="1">Uncharacterized protein</fullName>
    </submittedName>
</protein>
<dbReference type="Proteomes" id="UP000291343">
    <property type="component" value="Unassembled WGS sequence"/>
</dbReference>
<dbReference type="OrthoDB" id="7486222at2759"/>
<evidence type="ECO:0000313" key="1">
    <source>
        <dbReference type="EMBL" id="RZF36447.1"/>
    </source>
</evidence>
<accession>A0A482WS96</accession>
<dbReference type="InParanoid" id="A0A482WS96"/>
<dbReference type="AlphaFoldDB" id="A0A482WS96"/>
<comment type="caution">
    <text evidence="1">The sequence shown here is derived from an EMBL/GenBank/DDBJ whole genome shotgun (WGS) entry which is preliminary data.</text>
</comment>
<evidence type="ECO:0000313" key="2">
    <source>
        <dbReference type="Proteomes" id="UP000291343"/>
    </source>
</evidence>
<name>A0A482WS96_LAOST</name>
<sequence length="176" mass="19797">MSRPDRIIVDSFQIVPDTRRNQYTPNHARKNKVLQAIVQTHIALFKHFGMEDKIYDLTVCMQITNLLHTLHNVLRQRGNPTSGGTLTTKVGVECKIHDGAEVQVRNSEQCCLLVSAIFNAHGLPYTHNPGDRDHWYGIAGPILTSMAAFKNRLNEIRVGCQYFPVAKADGGVKYIK</sequence>
<gene>
    <name evidence="1" type="ORF">LSTR_LSTR009543</name>
</gene>
<reference evidence="1 2" key="1">
    <citation type="journal article" date="2017" name="Gigascience">
        <title>Genome sequence of the small brown planthopper, Laodelphax striatellus.</title>
        <authorList>
            <person name="Zhu J."/>
            <person name="Jiang F."/>
            <person name="Wang X."/>
            <person name="Yang P."/>
            <person name="Bao Y."/>
            <person name="Zhao W."/>
            <person name="Wang W."/>
            <person name="Lu H."/>
            <person name="Wang Q."/>
            <person name="Cui N."/>
            <person name="Li J."/>
            <person name="Chen X."/>
            <person name="Luo L."/>
            <person name="Yu J."/>
            <person name="Kang L."/>
            <person name="Cui F."/>
        </authorList>
    </citation>
    <scope>NUCLEOTIDE SEQUENCE [LARGE SCALE GENOMIC DNA]</scope>
    <source>
        <strain evidence="1">Lst14</strain>
    </source>
</reference>
<dbReference type="EMBL" id="QKKF02026398">
    <property type="protein sequence ID" value="RZF36447.1"/>
    <property type="molecule type" value="Genomic_DNA"/>
</dbReference>
<keyword evidence="2" id="KW-1185">Reference proteome</keyword>